<dbReference type="RefSeq" id="WP_068131309.1">
    <property type="nucleotide sequence ID" value="NZ_CP042914.1"/>
</dbReference>
<dbReference type="EMBL" id="CP042914">
    <property type="protein sequence ID" value="QEG42757.1"/>
    <property type="molecule type" value="Genomic_DNA"/>
</dbReference>
<feature type="domain" description="DUF4328" evidence="3">
    <location>
        <begin position="82"/>
        <end position="230"/>
    </location>
</feature>
<keyword evidence="2" id="KW-1133">Transmembrane helix</keyword>
<evidence type="ECO:0000313" key="5">
    <source>
        <dbReference type="Proteomes" id="UP000325286"/>
    </source>
</evidence>
<evidence type="ECO:0000259" key="3">
    <source>
        <dbReference type="Pfam" id="PF14219"/>
    </source>
</evidence>
<dbReference type="Proteomes" id="UP000325286">
    <property type="component" value="Chromosome"/>
</dbReference>
<feature type="transmembrane region" description="Helical" evidence="2">
    <location>
        <begin position="200"/>
        <end position="225"/>
    </location>
</feature>
<evidence type="ECO:0000256" key="2">
    <source>
        <dbReference type="SAM" id="Phobius"/>
    </source>
</evidence>
<reference evidence="4 5" key="1">
    <citation type="submission" date="2019-08" db="EMBL/GenBank/DDBJ databases">
        <title>Deep-cultivation of Planctomycetes and their phenomic and genomic characterization uncovers novel biology.</title>
        <authorList>
            <person name="Wiegand S."/>
            <person name="Jogler M."/>
            <person name="Boedeker C."/>
            <person name="Pinto D."/>
            <person name="Vollmers J."/>
            <person name="Rivas-Marin E."/>
            <person name="Kohn T."/>
            <person name="Peeters S.H."/>
            <person name="Heuer A."/>
            <person name="Rast P."/>
            <person name="Oberbeckmann S."/>
            <person name="Bunk B."/>
            <person name="Jeske O."/>
            <person name="Meyerdierks A."/>
            <person name="Storesund J.E."/>
            <person name="Kallscheuer N."/>
            <person name="Luecker S."/>
            <person name="Lage O.M."/>
            <person name="Pohl T."/>
            <person name="Merkel B.J."/>
            <person name="Hornburger P."/>
            <person name="Mueller R.-W."/>
            <person name="Bruemmer F."/>
            <person name="Labrenz M."/>
            <person name="Spormann A.M."/>
            <person name="Op den Camp H."/>
            <person name="Overmann J."/>
            <person name="Amann R."/>
            <person name="Jetten M.S.M."/>
            <person name="Mascher T."/>
            <person name="Medema M.H."/>
            <person name="Devos D.P."/>
            <person name="Kaster A.-K."/>
            <person name="Ovreas L."/>
            <person name="Rohde M."/>
            <person name="Galperin M.Y."/>
            <person name="Jogler C."/>
        </authorList>
    </citation>
    <scope>NUCLEOTIDE SEQUENCE [LARGE SCALE GENOMIC DNA]</scope>
    <source>
        <strain evidence="4 5">UC8</strain>
    </source>
</reference>
<evidence type="ECO:0000313" key="4">
    <source>
        <dbReference type="EMBL" id="QEG42757.1"/>
    </source>
</evidence>
<name>A0A5B9QUN3_9BACT</name>
<dbReference type="InterPro" id="IPR025565">
    <property type="entry name" value="DUF4328"/>
</dbReference>
<dbReference type="KEGG" id="rul:UC8_47990"/>
<dbReference type="AlphaFoldDB" id="A0A5B9QUN3"/>
<dbReference type="Pfam" id="PF14219">
    <property type="entry name" value="DUF4328"/>
    <property type="match status" value="1"/>
</dbReference>
<feature type="transmembrane region" description="Helical" evidence="2">
    <location>
        <begin position="170"/>
        <end position="188"/>
    </location>
</feature>
<keyword evidence="2" id="KW-0812">Transmembrane</keyword>
<feature type="transmembrane region" description="Helical" evidence="2">
    <location>
        <begin position="93"/>
        <end position="113"/>
    </location>
</feature>
<keyword evidence="5" id="KW-1185">Reference proteome</keyword>
<proteinExistence type="predicted"/>
<sequence length="269" mass="29907">MPPENPYAAPQSLDADPNSPPSIVTSAARSLHEFRSPDKLYTAAKVLLIIYCIILALSVVSSFMQLSLLQEAADEPGPNFDSRATANDIREQFVGVTQILWFLVTGIVCLTLLRRLRWNVDTLGAKGLDSSPGWSIGWFFVPIANLWKPYQATAQTWQASVNPSDWRRAATPWLFPVWWVLWIIDGFVDRFSNRIPLDTLPQLIIATWMDVASLALTLVLTGCFIKLLSETTSAQIETHQRLSSEAEQLVAENPWTGTAGTPPALESRL</sequence>
<protein>
    <recommendedName>
        <fullName evidence="3">DUF4328 domain-containing protein</fullName>
    </recommendedName>
</protein>
<feature type="region of interest" description="Disordered" evidence="1">
    <location>
        <begin position="1"/>
        <end position="20"/>
    </location>
</feature>
<feature type="transmembrane region" description="Helical" evidence="2">
    <location>
        <begin position="40"/>
        <end position="60"/>
    </location>
</feature>
<evidence type="ECO:0000256" key="1">
    <source>
        <dbReference type="SAM" id="MobiDB-lite"/>
    </source>
</evidence>
<accession>A0A5B9QUN3</accession>
<gene>
    <name evidence="4" type="ORF">UC8_47990</name>
</gene>
<organism evidence="4 5">
    <name type="scientific">Roseimaritima ulvae</name>
    <dbReference type="NCBI Taxonomy" id="980254"/>
    <lineage>
        <taxon>Bacteria</taxon>
        <taxon>Pseudomonadati</taxon>
        <taxon>Planctomycetota</taxon>
        <taxon>Planctomycetia</taxon>
        <taxon>Pirellulales</taxon>
        <taxon>Pirellulaceae</taxon>
        <taxon>Roseimaritima</taxon>
    </lineage>
</organism>
<keyword evidence="2" id="KW-0472">Membrane</keyword>